<comment type="similarity">
    <text evidence="1">Belongs to the pseudouridine synthase RluA family.</text>
</comment>
<name>A0A8H2JQN2_9GAMM</name>
<comment type="caution">
    <text evidence="3">The sequence shown here is derived from an EMBL/GenBank/DDBJ whole genome shotgun (WGS) entry which is preliminary data.</text>
</comment>
<dbReference type="NCBIfam" id="TIGR01621">
    <property type="entry name" value="RluA-like"/>
    <property type="match status" value="1"/>
</dbReference>
<protein>
    <submittedName>
        <fullName evidence="3">TIGR01621 family pseudouridine synthase</fullName>
    </submittedName>
</protein>
<accession>A0A8H2JQN2</accession>
<dbReference type="InterPro" id="IPR020103">
    <property type="entry name" value="PsdUridine_synth_cat_dom_sf"/>
</dbReference>
<evidence type="ECO:0000313" key="3">
    <source>
        <dbReference type="EMBL" id="TMM47448.1"/>
    </source>
</evidence>
<evidence type="ECO:0000313" key="4">
    <source>
        <dbReference type="Proteomes" id="UP000307702"/>
    </source>
</evidence>
<gene>
    <name evidence="3" type="ORF">FCS21_00170</name>
</gene>
<dbReference type="GO" id="GO:0140098">
    <property type="term" value="F:catalytic activity, acting on RNA"/>
    <property type="evidence" value="ECO:0007669"/>
    <property type="project" value="UniProtKB-ARBA"/>
</dbReference>
<dbReference type="CDD" id="cd02869">
    <property type="entry name" value="PseudoU_synth_RluA_like"/>
    <property type="match status" value="1"/>
</dbReference>
<dbReference type="GO" id="GO:0003723">
    <property type="term" value="F:RNA binding"/>
    <property type="evidence" value="ECO:0007669"/>
    <property type="project" value="InterPro"/>
</dbReference>
<dbReference type="RefSeq" id="WP_138619975.1">
    <property type="nucleotide sequence ID" value="NZ_SZVP01000001.1"/>
</dbReference>
<dbReference type="PROSITE" id="PS01129">
    <property type="entry name" value="PSI_RLU"/>
    <property type="match status" value="1"/>
</dbReference>
<dbReference type="InterPro" id="IPR006508">
    <property type="entry name" value="PsdUridine_synth_RluA-like"/>
</dbReference>
<dbReference type="PANTHER" id="PTHR21600">
    <property type="entry name" value="MITOCHONDRIAL RNA PSEUDOURIDINE SYNTHASE"/>
    <property type="match status" value="1"/>
</dbReference>
<evidence type="ECO:0000259" key="2">
    <source>
        <dbReference type="Pfam" id="PF00849"/>
    </source>
</evidence>
<sequence>MYKTIAQYPDFIVVEKPAGLNFHDEGDIGSGLHSLVKQQLQNQQQTSDNKCELYPVHRLDKMTSGLVIFAKNLACAQVFGQLFSEHQVEKYYLAISDKKPNKKQGLIKGDMGKSRRGMFKLLRTMENPAITQFFSYPVANKQRLYLLKPHSGKTHQLRVALASIGAPIVGDPLYYSTSPADRGYLHAFALRFNYLGESFEFTSLPTSGDFYLNATITEQLQAIKKPWQLNWPRL</sequence>
<proteinExistence type="inferred from homology"/>
<dbReference type="GO" id="GO:0009982">
    <property type="term" value="F:pseudouridine synthase activity"/>
    <property type="evidence" value="ECO:0007669"/>
    <property type="project" value="InterPro"/>
</dbReference>
<dbReference type="Proteomes" id="UP000307702">
    <property type="component" value="Unassembled WGS sequence"/>
</dbReference>
<keyword evidence="4" id="KW-1185">Reference proteome</keyword>
<feature type="domain" description="Pseudouridine synthase RsuA/RluA-like" evidence="2">
    <location>
        <begin position="10"/>
        <end position="163"/>
    </location>
</feature>
<dbReference type="InterPro" id="IPR050188">
    <property type="entry name" value="RluA_PseudoU_synthase"/>
</dbReference>
<reference evidence="3 4" key="1">
    <citation type="submission" date="2019-05" db="EMBL/GenBank/DDBJ databases">
        <title>Colwellia ponticola sp. nov., isolated from seawater.</title>
        <authorList>
            <person name="Yoon J.-H."/>
        </authorList>
    </citation>
    <scope>NUCLEOTIDE SEQUENCE [LARGE SCALE GENOMIC DNA]</scope>
    <source>
        <strain evidence="3 4">OISW-25</strain>
    </source>
</reference>
<dbReference type="AlphaFoldDB" id="A0A8H2JQN2"/>
<dbReference type="EMBL" id="SZVP01000001">
    <property type="protein sequence ID" value="TMM47448.1"/>
    <property type="molecule type" value="Genomic_DNA"/>
</dbReference>
<dbReference type="InterPro" id="IPR006224">
    <property type="entry name" value="PsdUridine_synth_RluA-like_CS"/>
</dbReference>
<dbReference type="PANTHER" id="PTHR21600:SF87">
    <property type="entry name" value="RNA PSEUDOURIDYLATE SYNTHASE DOMAIN-CONTAINING PROTEIN 1"/>
    <property type="match status" value="1"/>
</dbReference>
<dbReference type="Pfam" id="PF00849">
    <property type="entry name" value="PseudoU_synth_2"/>
    <property type="match status" value="1"/>
</dbReference>
<dbReference type="Gene3D" id="3.30.2350.10">
    <property type="entry name" value="Pseudouridine synthase"/>
    <property type="match status" value="1"/>
</dbReference>
<dbReference type="OrthoDB" id="9807829at2"/>
<dbReference type="GO" id="GO:0000455">
    <property type="term" value="P:enzyme-directed rRNA pseudouridine synthesis"/>
    <property type="evidence" value="ECO:0007669"/>
    <property type="project" value="TreeGrafter"/>
</dbReference>
<dbReference type="InterPro" id="IPR006145">
    <property type="entry name" value="PsdUridine_synth_RsuA/RluA"/>
</dbReference>
<evidence type="ECO:0000256" key="1">
    <source>
        <dbReference type="ARBA" id="ARBA00010876"/>
    </source>
</evidence>
<organism evidence="3 4">
    <name type="scientific">Colwellia ponticola</name>
    <dbReference type="NCBI Taxonomy" id="2304625"/>
    <lineage>
        <taxon>Bacteria</taxon>
        <taxon>Pseudomonadati</taxon>
        <taxon>Pseudomonadota</taxon>
        <taxon>Gammaproteobacteria</taxon>
        <taxon>Alteromonadales</taxon>
        <taxon>Colwelliaceae</taxon>
        <taxon>Colwellia</taxon>
    </lineage>
</organism>
<dbReference type="SUPFAM" id="SSF55120">
    <property type="entry name" value="Pseudouridine synthase"/>
    <property type="match status" value="1"/>
</dbReference>